<dbReference type="GO" id="GO:0015087">
    <property type="term" value="F:cobalt ion transmembrane transporter activity"/>
    <property type="evidence" value="ECO:0007669"/>
    <property type="project" value="UniProtKB-UniRule"/>
</dbReference>
<dbReference type="PANTHER" id="PTHR38662">
    <property type="entry name" value="COBALT TRANSPORT PROTEIN CBIN"/>
    <property type="match status" value="1"/>
</dbReference>
<comment type="caution">
    <text evidence="10">Lacks conserved residue(s) required for the propagation of feature annotation.</text>
</comment>
<keyword evidence="2 10" id="KW-0813">Transport</keyword>
<dbReference type="EMBL" id="CP009997">
    <property type="protein sequence ID" value="AJJ37433.1"/>
    <property type="molecule type" value="Genomic_DNA"/>
</dbReference>
<gene>
    <name evidence="10 11" type="primary">cbiN</name>
    <name evidence="11" type="ORF">CH54_924</name>
    <name evidence="12" type="ORF">DXZ79_07945</name>
</gene>
<comment type="function">
    <text evidence="10">Part of the energy-coupling factor (ECF) transporter complex CbiMNOQ involved in cobalt import.</text>
</comment>
<keyword evidence="9 10" id="KW-0170">Cobalt</keyword>
<keyword evidence="4 10" id="KW-0169">Cobalamin biosynthesis</keyword>
<dbReference type="EMBL" id="CP032482">
    <property type="protein sequence ID" value="AYD43643.1"/>
    <property type="molecule type" value="Genomic_DNA"/>
</dbReference>
<sequence>MKKTLILLAMVIALVILPFFIDHGGEFGGSDGEAEALIQVTAPDYQPWFTPLYEPASGEIESLLFTLQGSIGAAVIFYILGYYRGKRGEHAGD</sequence>
<evidence type="ECO:0000313" key="12">
    <source>
        <dbReference type="EMBL" id="AYD43643.1"/>
    </source>
</evidence>
<comment type="pathway">
    <text evidence="10">Cofactor biosynthesis; adenosylcobalamin biosynthesis.</text>
</comment>
<evidence type="ECO:0000313" key="13">
    <source>
        <dbReference type="Proteomes" id="UP000031883"/>
    </source>
</evidence>
<keyword evidence="5 10" id="KW-0812">Transmembrane</keyword>
<evidence type="ECO:0000256" key="10">
    <source>
        <dbReference type="HAMAP-Rule" id="MF_00330"/>
    </source>
</evidence>
<evidence type="ECO:0000313" key="11">
    <source>
        <dbReference type="EMBL" id="AJJ37433.1"/>
    </source>
</evidence>
<dbReference type="NCBIfam" id="NF002780">
    <property type="entry name" value="PRK02898.1"/>
    <property type="match status" value="1"/>
</dbReference>
<feature type="transmembrane region" description="Helical" evidence="10">
    <location>
        <begin position="60"/>
        <end position="80"/>
    </location>
</feature>
<comment type="subunit">
    <text evidence="10">Forms an energy-coupling factor (ECF) transporter complex composed of an ATP-binding protein (A component, CbiO), a transmembrane protein (T component, CbiQ) and 2 possible substrate-capture proteins (S components, CbiM and CbiN) of unknown stoichimetry.</text>
</comment>
<reference evidence="11 13" key="1">
    <citation type="journal article" date="2015" name="Genome Announc.">
        <title>Thirty-Two Complete Genome Assemblies of Nine Yersinia Species, Including Y. pestis, Y. pseudotuberculosis, and Y. enterocolitica.</title>
        <authorList>
            <person name="Johnson S.L."/>
            <person name="Daligault H.E."/>
            <person name="Davenport K.W."/>
            <person name="Jaissle J."/>
            <person name="Frey K.G."/>
            <person name="Ladner J.T."/>
            <person name="Broomall S.M."/>
            <person name="Bishop-Lilly K.A."/>
            <person name="Bruce D.C."/>
            <person name="Coyne S.R."/>
            <person name="Gibbons H.S."/>
            <person name="Lo C.C."/>
            <person name="Munk A.C."/>
            <person name="Rosenzweig C.N."/>
            <person name="Koroleva G.I."/>
            <person name="Palacios G.F."/>
            <person name="Redden C.L."/>
            <person name="Xu Y."/>
            <person name="Minogue T.D."/>
            <person name="Chain P.S."/>
        </authorList>
    </citation>
    <scope>NUCLEOTIDE SEQUENCE [LARGE SCALE GENOMIC DNA]</scope>
    <source>
        <strain evidence="11 13">Y231</strain>
    </source>
</reference>
<dbReference type="UniPathway" id="UPA00148"/>
<keyword evidence="6 10" id="KW-1133">Transmembrane helix</keyword>
<comment type="similarity">
    <text evidence="10">Belongs to the CbiN family.</text>
</comment>
<keyword evidence="3 10" id="KW-1003">Cell membrane</keyword>
<organism evidence="12 14">
    <name type="scientific">Yersinia rochesterensis</name>
    <dbReference type="NCBI Taxonomy" id="1604335"/>
    <lineage>
        <taxon>Bacteria</taxon>
        <taxon>Pseudomonadati</taxon>
        <taxon>Pseudomonadota</taxon>
        <taxon>Gammaproteobacteria</taxon>
        <taxon>Enterobacterales</taxon>
        <taxon>Yersiniaceae</taxon>
        <taxon>Yersinia</taxon>
    </lineage>
</organism>
<protein>
    <recommendedName>
        <fullName evidence="10">Cobalt transport protein CbiN</fullName>
    </recommendedName>
    <alternativeName>
        <fullName evidence="10">Energy-coupling factor transporter probable substrate-capture protein CbiN</fullName>
        <shortName evidence="10">ECF transporter S component CbiN</shortName>
    </alternativeName>
</protein>
<dbReference type="HAMAP" id="MF_00330">
    <property type="entry name" value="CbiN"/>
    <property type="match status" value="1"/>
</dbReference>
<evidence type="ECO:0000256" key="1">
    <source>
        <dbReference type="ARBA" id="ARBA00022426"/>
    </source>
</evidence>
<keyword evidence="8 10" id="KW-0472">Membrane</keyword>
<dbReference type="GeneID" id="82550706"/>
<evidence type="ECO:0000256" key="9">
    <source>
        <dbReference type="ARBA" id="ARBA00023285"/>
    </source>
</evidence>
<proteinExistence type="inferred from homology"/>
<keyword evidence="7 10" id="KW-0406">Ion transport</keyword>
<evidence type="ECO:0000256" key="4">
    <source>
        <dbReference type="ARBA" id="ARBA00022573"/>
    </source>
</evidence>
<dbReference type="PANTHER" id="PTHR38662:SF1">
    <property type="entry name" value="COBALT TRANSPORT PROTEIN CBIN"/>
    <property type="match status" value="1"/>
</dbReference>
<dbReference type="AlphaFoldDB" id="A0A386HD95"/>
<evidence type="ECO:0000256" key="6">
    <source>
        <dbReference type="ARBA" id="ARBA00022989"/>
    </source>
</evidence>
<dbReference type="RefSeq" id="WP_038634077.1">
    <property type="nucleotide sequence ID" value="NZ_CABHXK010000067.1"/>
</dbReference>
<evidence type="ECO:0000256" key="2">
    <source>
        <dbReference type="ARBA" id="ARBA00022448"/>
    </source>
</evidence>
<accession>A0A386HD95</accession>
<evidence type="ECO:0000256" key="5">
    <source>
        <dbReference type="ARBA" id="ARBA00022692"/>
    </source>
</evidence>
<evidence type="ECO:0000256" key="7">
    <source>
        <dbReference type="ARBA" id="ARBA00023065"/>
    </source>
</evidence>
<dbReference type="Proteomes" id="UP000265864">
    <property type="component" value="Chromosome"/>
</dbReference>
<evidence type="ECO:0000256" key="3">
    <source>
        <dbReference type="ARBA" id="ARBA00022475"/>
    </source>
</evidence>
<evidence type="ECO:0000313" key="14">
    <source>
        <dbReference type="Proteomes" id="UP000265864"/>
    </source>
</evidence>
<name>A0A386HD95_9GAMM</name>
<dbReference type="InterPro" id="IPR003705">
    <property type="entry name" value="CbiN"/>
</dbReference>
<keyword evidence="1 10" id="KW-0171">Cobalt transport</keyword>
<dbReference type="GO" id="GO:0009236">
    <property type="term" value="P:cobalamin biosynthetic process"/>
    <property type="evidence" value="ECO:0007669"/>
    <property type="project" value="UniProtKB-UniRule"/>
</dbReference>
<reference evidence="12 14" key="2">
    <citation type="submission" date="2018-09" db="EMBL/GenBank/DDBJ databases">
        <title>Yersinia kristensenii subsp. rochesterensis subsp. nov., Isolated from Human Feces.</title>
        <authorList>
            <person name="Cunningham S.A."/>
            <person name="Jeraldo P."/>
            <person name="Patel R."/>
        </authorList>
    </citation>
    <scope>NUCLEOTIDE SEQUENCE [LARGE SCALE GENOMIC DNA]</scope>
    <source>
        <strain evidence="12 14">ATCC BAA-2637</strain>
    </source>
</reference>
<comment type="subcellular location">
    <subcellularLocation>
        <location evidence="10">Cell membrane</location>
        <topology evidence="10">Multi-pass membrane protein</topology>
    </subcellularLocation>
</comment>
<dbReference type="NCBIfam" id="TIGR01165">
    <property type="entry name" value="cbiN"/>
    <property type="match status" value="1"/>
</dbReference>
<dbReference type="GO" id="GO:0005886">
    <property type="term" value="C:plasma membrane"/>
    <property type="evidence" value="ECO:0007669"/>
    <property type="project" value="UniProtKB-SubCell"/>
</dbReference>
<evidence type="ECO:0000256" key="8">
    <source>
        <dbReference type="ARBA" id="ARBA00023136"/>
    </source>
</evidence>
<dbReference type="Pfam" id="PF02553">
    <property type="entry name" value="CbiN"/>
    <property type="match status" value="1"/>
</dbReference>
<keyword evidence="13" id="KW-1185">Reference proteome</keyword>
<dbReference type="Proteomes" id="UP000031883">
    <property type="component" value="Chromosome"/>
</dbReference>